<dbReference type="AlphaFoldDB" id="A0A6B3C9L4"/>
<keyword evidence="2" id="KW-0472">Membrane</keyword>
<feature type="non-terminal residue" evidence="3">
    <location>
        <position position="1"/>
    </location>
</feature>
<sequence>AKAAAGPVAPARGEASTQVIPVIRGAASATGPAPAILSDGFRDAFPPLTEPAPATVPVPVPAPGAEPGSRRRTALLAAAGVLTVAALGTAIGLALTSGEAQAPAKPAVSSTPTTGATEPPTVPGTIGTDPAPEPGTT</sequence>
<comment type="caution">
    <text evidence="3">The sequence shown here is derived from an EMBL/GenBank/DDBJ whole genome shotgun (WGS) entry which is preliminary data.</text>
</comment>
<gene>
    <name evidence="3" type="ORF">G3I71_48905</name>
</gene>
<name>A0A6B3C9L4_9ACTN</name>
<keyword evidence="2" id="KW-0812">Transmembrane</keyword>
<accession>A0A6B3C9L4</accession>
<dbReference type="EMBL" id="JAAGLU010000871">
    <property type="protein sequence ID" value="NEC93477.1"/>
    <property type="molecule type" value="Genomic_DNA"/>
</dbReference>
<feature type="compositionally biased region" description="Pro residues" evidence="1">
    <location>
        <begin position="48"/>
        <end position="64"/>
    </location>
</feature>
<feature type="region of interest" description="Disordered" evidence="1">
    <location>
        <begin position="97"/>
        <end position="137"/>
    </location>
</feature>
<feature type="transmembrane region" description="Helical" evidence="2">
    <location>
        <begin position="74"/>
        <end position="95"/>
    </location>
</feature>
<keyword evidence="2" id="KW-1133">Transmembrane helix</keyword>
<proteinExistence type="predicted"/>
<feature type="non-terminal residue" evidence="3">
    <location>
        <position position="137"/>
    </location>
</feature>
<evidence type="ECO:0000313" key="3">
    <source>
        <dbReference type="EMBL" id="NEC93477.1"/>
    </source>
</evidence>
<feature type="region of interest" description="Disordered" evidence="1">
    <location>
        <begin position="38"/>
        <end position="68"/>
    </location>
</feature>
<reference evidence="3" key="1">
    <citation type="submission" date="2020-01" db="EMBL/GenBank/DDBJ databases">
        <title>Insect and environment-associated Actinomycetes.</title>
        <authorList>
            <person name="Currrie C."/>
            <person name="Chevrette M."/>
            <person name="Carlson C."/>
            <person name="Stubbendieck R."/>
            <person name="Wendt-Pienkowski E."/>
        </authorList>
    </citation>
    <scope>NUCLEOTIDE SEQUENCE</scope>
    <source>
        <strain evidence="3">SID12501</strain>
    </source>
</reference>
<protein>
    <submittedName>
        <fullName evidence="3">Uncharacterized protein</fullName>
    </submittedName>
</protein>
<evidence type="ECO:0000256" key="1">
    <source>
        <dbReference type="SAM" id="MobiDB-lite"/>
    </source>
</evidence>
<organism evidence="3">
    <name type="scientific">Streptomyces sp. SID12501</name>
    <dbReference type="NCBI Taxonomy" id="2706042"/>
    <lineage>
        <taxon>Bacteria</taxon>
        <taxon>Bacillati</taxon>
        <taxon>Actinomycetota</taxon>
        <taxon>Actinomycetes</taxon>
        <taxon>Kitasatosporales</taxon>
        <taxon>Streptomycetaceae</taxon>
        <taxon>Streptomyces</taxon>
    </lineage>
</organism>
<evidence type="ECO:0000256" key="2">
    <source>
        <dbReference type="SAM" id="Phobius"/>
    </source>
</evidence>